<dbReference type="AlphaFoldDB" id="A0A0A9HUE1"/>
<reference evidence="1" key="2">
    <citation type="journal article" date="2015" name="Data Brief">
        <title>Shoot transcriptome of the giant reed, Arundo donax.</title>
        <authorList>
            <person name="Barrero R.A."/>
            <person name="Guerrero F.D."/>
            <person name="Moolhuijzen P."/>
            <person name="Goolsby J.A."/>
            <person name="Tidwell J."/>
            <person name="Bellgard S.E."/>
            <person name="Bellgard M.I."/>
        </authorList>
    </citation>
    <scope>NUCLEOTIDE SEQUENCE</scope>
    <source>
        <tissue evidence="1">Shoot tissue taken approximately 20 cm above the soil surface</tissue>
    </source>
</reference>
<proteinExistence type="predicted"/>
<reference evidence="1" key="1">
    <citation type="submission" date="2014-09" db="EMBL/GenBank/DDBJ databases">
        <authorList>
            <person name="Magalhaes I.L.F."/>
            <person name="Oliveira U."/>
            <person name="Santos F.R."/>
            <person name="Vidigal T.H.D.A."/>
            <person name="Brescovit A.D."/>
            <person name="Santos A.J."/>
        </authorList>
    </citation>
    <scope>NUCLEOTIDE SEQUENCE</scope>
    <source>
        <tissue evidence="1">Shoot tissue taken approximately 20 cm above the soil surface</tissue>
    </source>
</reference>
<organism evidence="1">
    <name type="scientific">Arundo donax</name>
    <name type="common">Giant reed</name>
    <name type="synonym">Donax arundinaceus</name>
    <dbReference type="NCBI Taxonomy" id="35708"/>
    <lineage>
        <taxon>Eukaryota</taxon>
        <taxon>Viridiplantae</taxon>
        <taxon>Streptophyta</taxon>
        <taxon>Embryophyta</taxon>
        <taxon>Tracheophyta</taxon>
        <taxon>Spermatophyta</taxon>
        <taxon>Magnoliopsida</taxon>
        <taxon>Liliopsida</taxon>
        <taxon>Poales</taxon>
        <taxon>Poaceae</taxon>
        <taxon>PACMAD clade</taxon>
        <taxon>Arundinoideae</taxon>
        <taxon>Arundineae</taxon>
        <taxon>Arundo</taxon>
    </lineage>
</organism>
<dbReference type="EMBL" id="GBRH01158442">
    <property type="protein sequence ID" value="JAE39454.1"/>
    <property type="molecule type" value="Transcribed_RNA"/>
</dbReference>
<protein>
    <submittedName>
        <fullName evidence="1">Uncharacterized protein</fullName>
    </submittedName>
</protein>
<name>A0A0A9HUE1_ARUDO</name>
<sequence>MDYGQQVSVNGPMRSHMSMIWYRNAKLVVTLI</sequence>
<evidence type="ECO:0000313" key="1">
    <source>
        <dbReference type="EMBL" id="JAE39454.1"/>
    </source>
</evidence>
<accession>A0A0A9HUE1</accession>